<reference evidence="2" key="1">
    <citation type="journal article" date="2002" name="Science">
        <title>The draft genome of Ciona intestinalis: insights into chordate and vertebrate origins.</title>
        <authorList>
            <person name="Dehal P."/>
            <person name="Satou Y."/>
            <person name="Campbell R.K."/>
            <person name="Chapman J."/>
            <person name="Degnan B."/>
            <person name="De Tomaso A."/>
            <person name="Davidson B."/>
            <person name="Di Gregorio A."/>
            <person name="Gelpke M."/>
            <person name="Goodstein D.M."/>
            <person name="Harafuji N."/>
            <person name="Hastings K.E."/>
            <person name="Ho I."/>
            <person name="Hotta K."/>
            <person name="Huang W."/>
            <person name="Kawashima T."/>
            <person name="Lemaire P."/>
            <person name="Martinez D."/>
            <person name="Meinertzhagen I.A."/>
            <person name="Necula S."/>
            <person name="Nonaka M."/>
            <person name="Putnam N."/>
            <person name="Rash S."/>
            <person name="Saiga H."/>
            <person name="Satake M."/>
            <person name="Terry A."/>
            <person name="Yamada L."/>
            <person name="Wang H.G."/>
            <person name="Awazu S."/>
            <person name="Azumi K."/>
            <person name="Boore J."/>
            <person name="Branno M."/>
            <person name="Chin-Bow S."/>
            <person name="DeSantis R."/>
            <person name="Doyle S."/>
            <person name="Francino P."/>
            <person name="Keys D.N."/>
            <person name="Haga S."/>
            <person name="Hayashi H."/>
            <person name="Hino K."/>
            <person name="Imai K.S."/>
            <person name="Inaba K."/>
            <person name="Kano S."/>
            <person name="Kobayashi K."/>
            <person name="Kobayashi M."/>
            <person name="Lee B.I."/>
            <person name="Makabe K.W."/>
            <person name="Manohar C."/>
            <person name="Matassi G."/>
            <person name="Medina M."/>
            <person name="Mochizuki Y."/>
            <person name="Mount S."/>
            <person name="Morishita T."/>
            <person name="Miura S."/>
            <person name="Nakayama A."/>
            <person name="Nishizaka S."/>
            <person name="Nomoto H."/>
            <person name="Ohta F."/>
            <person name="Oishi K."/>
            <person name="Rigoutsos I."/>
            <person name="Sano M."/>
            <person name="Sasaki A."/>
            <person name="Sasakura Y."/>
            <person name="Shoguchi E."/>
            <person name="Shin-i T."/>
            <person name="Spagnuolo A."/>
            <person name="Stainier D."/>
            <person name="Suzuki M.M."/>
            <person name="Tassy O."/>
            <person name="Takatori N."/>
            <person name="Tokuoka M."/>
            <person name="Yagi K."/>
            <person name="Yoshizaki F."/>
            <person name="Wada S."/>
            <person name="Zhang C."/>
            <person name="Hyatt P.D."/>
            <person name="Larimer F."/>
            <person name="Detter C."/>
            <person name="Doggett N."/>
            <person name="Glavina T."/>
            <person name="Hawkins T."/>
            <person name="Richardson P."/>
            <person name="Lucas S."/>
            <person name="Kohara Y."/>
            <person name="Levine M."/>
            <person name="Satoh N."/>
            <person name="Rokhsar D.S."/>
        </authorList>
    </citation>
    <scope>NUCLEOTIDE SEQUENCE [LARGE SCALE GENOMIC DNA]</scope>
</reference>
<dbReference type="Ensembl" id="ENSCINT00000032118.1">
    <property type="protein sequence ID" value="ENSCINP00000031865.1"/>
    <property type="gene ID" value="ENSCING00000024141.1"/>
</dbReference>
<sequence>LFLGEKQEKHSTYCFLKCTAYYERISTASGRTGTNNFHFIYRSHQTERVATRSLHKHCCCTLRLNSSALRKTVFQNHFLTAPSRNNTVFFVSQSGSTLVVKPAPLSSVVSLCTPLHSVRYFYDGSTTASVNY</sequence>
<dbReference type="InParanoid" id="H2XQD1"/>
<reference evidence="1" key="3">
    <citation type="submission" date="2025-08" db="UniProtKB">
        <authorList>
            <consortium name="Ensembl"/>
        </authorList>
    </citation>
    <scope>IDENTIFICATION</scope>
</reference>
<dbReference type="AlphaFoldDB" id="H2XQD1"/>
<evidence type="ECO:0000313" key="1">
    <source>
        <dbReference type="Ensembl" id="ENSCINP00000031865.1"/>
    </source>
</evidence>
<organism evidence="1 2">
    <name type="scientific">Ciona intestinalis</name>
    <name type="common">Transparent sea squirt</name>
    <name type="synonym">Ascidia intestinalis</name>
    <dbReference type="NCBI Taxonomy" id="7719"/>
    <lineage>
        <taxon>Eukaryota</taxon>
        <taxon>Metazoa</taxon>
        <taxon>Chordata</taxon>
        <taxon>Tunicata</taxon>
        <taxon>Ascidiacea</taxon>
        <taxon>Phlebobranchia</taxon>
        <taxon>Cionidae</taxon>
        <taxon>Ciona</taxon>
    </lineage>
</organism>
<evidence type="ECO:0000313" key="2">
    <source>
        <dbReference type="Proteomes" id="UP000008144"/>
    </source>
</evidence>
<reference evidence="1" key="2">
    <citation type="journal article" date="2008" name="Genome Biol.">
        <title>Improved genome assembly and evidence-based global gene model set for the chordate Ciona intestinalis: new insight into intron and operon populations.</title>
        <authorList>
            <person name="Satou Y."/>
            <person name="Mineta K."/>
            <person name="Ogasawara M."/>
            <person name="Sasakura Y."/>
            <person name="Shoguchi E."/>
            <person name="Ueno K."/>
            <person name="Yamada L."/>
            <person name="Matsumoto J."/>
            <person name="Wasserscheid J."/>
            <person name="Dewar K."/>
            <person name="Wiley G.B."/>
            <person name="Macmil S.L."/>
            <person name="Roe B.A."/>
            <person name="Zeller R.W."/>
            <person name="Hastings K.E."/>
            <person name="Lemaire P."/>
            <person name="Lindquist E."/>
            <person name="Endo T."/>
            <person name="Hotta K."/>
            <person name="Inaba K."/>
        </authorList>
    </citation>
    <scope>NUCLEOTIDE SEQUENCE [LARGE SCALE GENOMIC DNA]</scope>
    <source>
        <strain evidence="1">wild type</strain>
    </source>
</reference>
<accession>H2XQD1</accession>
<dbReference type="EMBL" id="EAAA01000739">
    <property type="status" value="NOT_ANNOTATED_CDS"/>
    <property type="molecule type" value="Genomic_DNA"/>
</dbReference>
<dbReference type="HOGENOM" id="CLU_1921776_0_0_1"/>
<keyword evidence="2" id="KW-1185">Reference proteome</keyword>
<proteinExistence type="predicted"/>
<dbReference type="Proteomes" id="UP000008144">
    <property type="component" value="Chromosome 11"/>
</dbReference>
<reference evidence="1" key="4">
    <citation type="submission" date="2025-09" db="UniProtKB">
        <authorList>
            <consortium name="Ensembl"/>
        </authorList>
    </citation>
    <scope>IDENTIFICATION</scope>
</reference>
<name>H2XQD1_CIOIN</name>
<protein>
    <submittedName>
        <fullName evidence="1">Uncharacterized protein</fullName>
    </submittedName>
</protein>